<evidence type="ECO:0008006" key="5">
    <source>
        <dbReference type="Google" id="ProtNLM"/>
    </source>
</evidence>
<sequence>MKKSVQKLMAFALASIMILTSITTINVSASPVSDIDKIATILDLEVIVGEGNGVELEQDLTRYRAFTMLNRLIGRQDDLDNHEIDENSEFFADADEVASSPFILNLMAYLKANPELGVVGYGDNTLRPLEEISSKEYTRVLLEALGYRADVDYTWDTVADLAYEIGLIDSLDALNDDNVNVANVAVLTYNALTLIPNNTDDITLGESLGYEYFAQEDELVLEIASVNASNLKQVEVIFNMAIEDNEDAADASNYALEDADILNVSVTNDVVTINLEEAAEQQSNTVLTISNILEEDVEVEVNFFDTSIPTVEEAKVVGSNTVKLFFSEPMNPYQENGDLLPQSTLRRAFELNNGLFFIQSVEFMNNYTEANVTFYLNLPEGDNEITVKNDLVDFAGYSLISRTLAFEVVIDESAPEVVEVKEATPRKVVLVFDKDLKNDFDAEDFFHTNTSNKALSVEQGDKANEVVITFEEGAELPNGVGYIFVSPEAVEDLWGNVNHRQMVITVQVTVDEEPPVVKEVKVVGTTQQVLEIVFDEDIKEVEKDHYLFFENSEELDEKFEAEFKDGKKDTVVITFDNKLKGDYVLIIEDVEDVYGNAMDAQTFEFSVEDKTRPNPEDFVVNRYEDDDLITIVVNFGESMATQGHYSILNVDNYFFGNDINDTSNPLADFENVTITTLENHSIAMIEVQLEDDETLDAFTHLIMTRVDDISGNRVLYNNGLTAYVLVSDDNTISGSAKATATDVIIVELEDKVVDFDVYDFEFYVGDEKQGDDFLKLASIDNSGSKSIITFTLNNELDYQGLLDGESVSVKTIDNASTKNYFGDVVSFDVVVADEIAPELNEDEDVTVEYNGTDYVITLTMTEAVKTISSQELAAVDFDVVFDGDKLLAGMDFTVVADNELIIITIADVDELDSNSKIRVSTKDNVQYASDLEGNTLEQFDIDVTVE</sequence>
<evidence type="ECO:0000313" key="3">
    <source>
        <dbReference type="EMBL" id="TCK93167.1"/>
    </source>
</evidence>
<feature type="chain" id="PRO_5020387618" description="SbsA Ig-like domain-containing protein" evidence="2">
    <location>
        <begin position="30"/>
        <end position="946"/>
    </location>
</feature>
<dbReference type="InterPro" id="IPR014755">
    <property type="entry name" value="Cu-Rt/internalin_Ig-like"/>
</dbReference>
<protein>
    <recommendedName>
        <fullName evidence="5">SbsA Ig-like domain-containing protein</fullName>
    </recommendedName>
</protein>
<name>A0A4R1MKS7_9FIRM</name>
<reference evidence="3 4" key="1">
    <citation type="submission" date="2019-03" db="EMBL/GenBank/DDBJ databases">
        <title>Genomic Encyclopedia of Type Strains, Phase IV (KMG-IV): sequencing the most valuable type-strain genomes for metagenomic binning, comparative biology and taxonomic classification.</title>
        <authorList>
            <person name="Goeker M."/>
        </authorList>
    </citation>
    <scope>NUCLEOTIDE SEQUENCE [LARGE SCALE GENOMIC DNA]</scope>
    <source>
        <strain evidence="3 4">DSM 24176</strain>
    </source>
</reference>
<keyword evidence="1 2" id="KW-0732">Signal</keyword>
<comment type="caution">
    <text evidence="3">The sequence shown here is derived from an EMBL/GenBank/DDBJ whole genome shotgun (WGS) entry which is preliminary data.</text>
</comment>
<accession>A0A4R1MKS7</accession>
<evidence type="ECO:0000313" key="4">
    <source>
        <dbReference type="Proteomes" id="UP000294545"/>
    </source>
</evidence>
<evidence type="ECO:0000256" key="2">
    <source>
        <dbReference type="SAM" id="SignalP"/>
    </source>
</evidence>
<proteinExistence type="predicted"/>
<gene>
    <name evidence="3" type="ORF">EDC19_1355</name>
</gene>
<dbReference type="OrthoDB" id="2077808at2"/>
<dbReference type="EMBL" id="SMGQ01000012">
    <property type="protein sequence ID" value="TCK93167.1"/>
    <property type="molecule type" value="Genomic_DNA"/>
</dbReference>
<feature type="signal peptide" evidence="2">
    <location>
        <begin position="1"/>
        <end position="29"/>
    </location>
</feature>
<organism evidence="3 4">
    <name type="scientific">Natranaerovirga hydrolytica</name>
    <dbReference type="NCBI Taxonomy" id="680378"/>
    <lineage>
        <taxon>Bacteria</taxon>
        <taxon>Bacillati</taxon>
        <taxon>Bacillota</taxon>
        <taxon>Clostridia</taxon>
        <taxon>Lachnospirales</taxon>
        <taxon>Natranaerovirgaceae</taxon>
        <taxon>Natranaerovirga</taxon>
    </lineage>
</organism>
<keyword evidence="4" id="KW-1185">Reference proteome</keyword>
<evidence type="ECO:0000256" key="1">
    <source>
        <dbReference type="ARBA" id="ARBA00022729"/>
    </source>
</evidence>
<dbReference type="Proteomes" id="UP000294545">
    <property type="component" value="Unassembled WGS sequence"/>
</dbReference>
<dbReference type="Gene3D" id="2.60.40.1220">
    <property type="match status" value="2"/>
</dbReference>
<dbReference type="RefSeq" id="WP_132282083.1">
    <property type="nucleotide sequence ID" value="NZ_SMGQ01000012.1"/>
</dbReference>
<dbReference type="AlphaFoldDB" id="A0A4R1MKS7"/>